<evidence type="ECO:0000256" key="1">
    <source>
        <dbReference type="SAM" id="MobiDB-lite"/>
    </source>
</evidence>
<sequence length="223" mass="24068">MALYKALMEETPLSRTKEPDSAIDDSTEVLSNSEGISSLITRKYFDPVTDNNDSEASTNVSELPYTVLNSSRDHENTTCGKSSSSLTDHNIFSEIPSSSAPENILTEITTELVCDTRLTETSFRQQPSSEESPSLTGVRRDTLGDHGDSSTQAIGDDGGINVDRYQPGPRVTVHNLHQSALARRDEMVKDLSVDGSGLKVMCCLLGVIVVFAIAIISIVVTGL</sequence>
<feature type="region of interest" description="Disordered" evidence="1">
    <location>
        <begin position="120"/>
        <end position="164"/>
    </location>
</feature>
<keyword evidence="2" id="KW-1133">Transmembrane helix</keyword>
<keyword evidence="2" id="KW-0812">Transmembrane</keyword>
<keyword evidence="2" id="KW-0472">Membrane</keyword>
<dbReference type="EMBL" id="NEDP02076577">
    <property type="protein sequence ID" value="OWF36546.1"/>
    <property type="molecule type" value="Genomic_DNA"/>
</dbReference>
<dbReference type="Proteomes" id="UP000242188">
    <property type="component" value="Unassembled WGS sequence"/>
</dbReference>
<name>A0A210PJF3_MIZYE</name>
<keyword evidence="4" id="KW-1185">Reference proteome</keyword>
<feature type="compositionally biased region" description="Polar residues" evidence="1">
    <location>
        <begin position="120"/>
        <end position="135"/>
    </location>
</feature>
<dbReference type="AlphaFoldDB" id="A0A210PJF3"/>
<accession>A0A210PJF3</accession>
<feature type="transmembrane region" description="Helical" evidence="2">
    <location>
        <begin position="197"/>
        <end position="220"/>
    </location>
</feature>
<evidence type="ECO:0000313" key="4">
    <source>
        <dbReference type="Proteomes" id="UP000242188"/>
    </source>
</evidence>
<proteinExistence type="predicted"/>
<feature type="compositionally biased region" description="Basic and acidic residues" evidence="1">
    <location>
        <begin position="138"/>
        <end position="148"/>
    </location>
</feature>
<evidence type="ECO:0000313" key="3">
    <source>
        <dbReference type="EMBL" id="OWF36546.1"/>
    </source>
</evidence>
<feature type="region of interest" description="Disordered" evidence="1">
    <location>
        <begin position="71"/>
        <end position="98"/>
    </location>
</feature>
<comment type="caution">
    <text evidence="3">The sequence shown here is derived from an EMBL/GenBank/DDBJ whole genome shotgun (WGS) entry which is preliminary data.</text>
</comment>
<organism evidence="3 4">
    <name type="scientific">Mizuhopecten yessoensis</name>
    <name type="common">Japanese scallop</name>
    <name type="synonym">Patinopecten yessoensis</name>
    <dbReference type="NCBI Taxonomy" id="6573"/>
    <lineage>
        <taxon>Eukaryota</taxon>
        <taxon>Metazoa</taxon>
        <taxon>Spiralia</taxon>
        <taxon>Lophotrochozoa</taxon>
        <taxon>Mollusca</taxon>
        <taxon>Bivalvia</taxon>
        <taxon>Autobranchia</taxon>
        <taxon>Pteriomorphia</taxon>
        <taxon>Pectinida</taxon>
        <taxon>Pectinoidea</taxon>
        <taxon>Pectinidae</taxon>
        <taxon>Mizuhopecten</taxon>
    </lineage>
</organism>
<reference evidence="3 4" key="1">
    <citation type="journal article" date="2017" name="Nat. Ecol. Evol.">
        <title>Scallop genome provides insights into evolution of bilaterian karyotype and development.</title>
        <authorList>
            <person name="Wang S."/>
            <person name="Zhang J."/>
            <person name="Jiao W."/>
            <person name="Li J."/>
            <person name="Xun X."/>
            <person name="Sun Y."/>
            <person name="Guo X."/>
            <person name="Huan P."/>
            <person name="Dong B."/>
            <person name="Zhang L."/>
            <person name="Hu X."/>
            <person name="Sun X."/>
            <person name="Wang J."/>
            <person name="Zhao C."/>
            <person name="Wang Y."/>
            <person name="Wang D."/>
            <person name="Huang X."/>
            <person name="Wang R."/>
            <person name="Lv J."/>
            <person name="Li Y."/>
            <person name="Zhang Z."/>
            <person name="Liu B."/>
            <person name="Lu W."/>
            <person name="Hui Y."/>
            <person name="Liang J."/>
            <person name="Zhou Z."/>
            <person name="Hou R."/>
            <person name="Li X."/>
            <person name="Liu Y."/>
            <person name="Li H."/>
            <person name="Ning X."/>
            <person name="Lin Y."/>
            <person name="Zhao L."/>
            <person name="Xing Q."/>
            <person name="Dou J."/>
            <person name="Li Y."/>
            <person name="Mao J."/>
            <person name="Guo H."/>
            <person name="Dou H."/>
            <person name="Li T."/>
            <person name="Mu C."/>
            <person name="Jiang W."/>
            <person name="Fu Q."/>
            <person name="Fu X."/>
            <person name="Miao Y."/>
            <person name="Liu J."/>
            <person name="Yu Q."/>
            <person name="Li R."/>
            <person name="Liao H."/>
            <person name="Li X."/>
            <person name="Kong Y."/>
            <person name="Jiang Z."/>
            <person name="Chourrout D."/>
            <person name="Li R."/>
            <person name="Bao Z."/>
        </authorList>
    </citation>
    <scope>NUCLEOTIDE SEQUENCE [LARGE SCALE GENOMIC DNA]</scope>
    <source>
        <strain evidence="3 4">PY_sf001</strain>
    </source>
</reference>
<feature type="compositionally biased region" description="Polar residues" evidence="1">
    <location>
        <begin position="77"/>
        <end position="98"/>
    </location>
</feature>
<feature type="region of interest" description="Disordered" evidence="1">
    <location>
        <begin position="1"/>
        <end position="30"/>
    </location>
</feature>
<gene>
    <name evidence="3" type="ORF">KP79_PYT03126</name>
</gene>
<evidence type="ECO:0000256" key="2">
    <source>
        <dbReference type="SAM" id="Phobius"/>
    </source>
</evidence>
<dbReference type="OrthoDB" id="10679573at2759"/>
<protein>
    <submittedName>
        <fullName evidence="3">Uncharacterized protein</fullName>
    </submittedName>
</protein>